<comment type="caution">
    <text evidence="1">The sequence shown here is derived from an EMBL/GenBank/DDBJ whole genome shotgun (WGS) entry which is preliminary data.</text>
</comment>
<gene>
    <name evidence="1" type="ORF">AB840_09955</name>
</gene>
<keyword evidence="2" id="KW-1185">Reference proteome</keyword>
<evidence type="ECO:0000313" key="1">
    <source>
        <dbReference type="EMBL" id="KMO86059.1"/>
    </source>
</evidence>
<name>A0A0J6WU58_9FIRM</name>
<dbReference type="PATRIC" id="fig|1122219.3.peg.1823"/>
<organism evidence="1 2">
    <name type="scientific">Megasphaera cerevisiae DSM 20462</name>
    <dbReference type="NCBI Taxonomy" id="1122219"/>
    <lineage>
        <taxon>Bacteria</taxon>
        <taxon>Bacillati</taxon>
        <taxon>Bacillota</taxon>
        <taxon>Negativicutes</taxon>
        <taxon>Veillonellales</taxon>
        <taxon>Veillonellaceae</taxon>
        <taxon>Megasphaera</taxon>
    </lineage>
</organism>
<dbReference type="OrthoDB" id="1626546at2"/>
<proteinExistence type="predicted"/>
<dbReference type="InParanoid" id="A0A0J6WU58"/>
<dbReference type="EMBL" id="LEKT01000034">
    <property type="protein sequence ID" value="KMO86059.1"/>
    <property type="molecule type" value="Genomic_DNA"/>
</dbReference>
<dbReference type="RefSeq" id="WP_048514693.1">
    <property type="nucleotide sequence ID" value="NZ_FUXD01000029.1"/>
</dbReference>
<reference evidence="1 2" key="1">
    <citation type="submission" date="2015-06" db="EMBL/GenBank/DDBJ databases">
        <title>Draft genome sequence of beer spoilage bacterium Megasphaera cerevisiae type strain 20462.</title>
        <authorList>
            <person name="Kutumbaka K."/>
            <person name="Pasmowitz J."/>
            <person name="Mategko J."/>
            <person name="Reyes D."/>
            <person name="Friedrich A."/>
            <person name="Han S."/>
            <person name="Martens-Habbena W."/>
            <person name="Neal-McKinney J."/>
            <person name="Janagama H.K."/>
            <person name="Nadala C."/>
            <person name="Samadpour M."/>
        </authorList>
    </citation>
    <scope>NUCLEOTIDE SEQUENCE [LARGE SCALE GENOMIC DNA]</scope>
    <source>
        <strain evidence="1 2">DSM 20462</strain>
    </source>
</reference>
<protein>
    <submittedName>
        <fullName evidence="1">Uncharacterized protein</fullName>
    </submittedName>
</protein>
<dbReference type="AlphaFoldDB" id="A0A0J6WU58"/>
<sequence length="85" mass="9126">MGNLVGTLSGSSILNGTISAGVVDNTKIIQCSSIYEFPNRGDMGKIYIDTSENASYRWDEAASKYYCVGRDYQEIDTITGGTANG</sequence>
<accession>A0A0J6WU58</accession>
<evidence type="ECO:0000313" key="2">
    <source>
        <dbReference type="Proteomes" id="UP000036503"/>
    </source>
</evidence>
<dbReference type="Proteomes" id="UP000036503">
    <property type="component" value="Unassembled WGS sequence"/>
</dbReference>